<dbReference type="AlphaFoldDB" id="A0ABD0JX56"/>
<name>A0ABD0JX56_9CAEN</name>
<accession>A0ABD0JX56</accession>
<reference evidence="1 2" key="1">
    <citation type="journal article" date="2023" name="Sci. Data">
        <title>Genome assembly of the Korean intertidal mud-creeper Batillaria attramentaria.</title>
        <authorList>
            <person name="Patra A.K."/>
            <person name="Ho P.T."/>
            <person name="Jun S."/>
            <person name="Lee S.J."/>
            <person name="Kim Y."/>
            <person name="Won Y.J."/>
        </authorList>
    </citation>
    <scope>NUCLEOTIDE SEQUENCE [LARGE SCALE GENOMIC DNA]</scope>
    <source>
        <strain evidence="1">Wonlab-2016</strain>
    </source>
</reference>
<keyword evidence="2" id="KW-1185">Reference proteome</keyword>
<evidence type="ECO:0000313" key="2">
    <source>
        <dbReference type="Proteomes" id="UP001519460"/>
    </source>
</evidence>
<evidence type="ECO:0000313" key="1">
    <source>
        <dbReference type="EMBL" id="KAK7479677.1"/>
    </source>
</evidence>
<protein>
    <submittedName>
        <fullName evidence="1">Uncharacterized protein</fullName>
    </submittedName>
</protein>
<dbReference type="Proteomes" id="UP001519460">
    <property type="component" value="Unassembled WGS sequence"/>
</dbReference>
<organism evidence="1 2">
    <name type="scientific">Batillaria attramentaria</name>
    <dbReference type="NCBI Taxonomy" id="370345"/>
    <lineage>
        <taxon>Eukaryota</taxon>
        <taxon>Metazoa</taxon>
        <taxon>Spiralia</taxon>
        <taxon>Lophotrochozoa</taxon>
        <taxon>Mollusca</taxon>
        <taxon>Gastropoda</taxon>
        <taxon>Caenogastropoda</taxon>
        <taxon>Sorbeoconcha</taxon>
        <taxon>Cerithioidea</taxon>
        <taxon>Batillariidae</taxon>
        <taxon>Batillaria</taxon>
    </lineage>
</organism>
<gene>
    <name evidence="1" type="ORF">BaRGS_00029053</name>
</gene>
<comment type="caution">
    <text evidence="1">The sequence shown here is derived from an EMBL/GenBank/DDBJ whole genome shotgun (WGS) entry which is preliminary data.</text>
</comment>
<sequence length="149" mass="16406">MDYASLYGHPQLGTTPVHIRTHSVVLSQSPTSKVLSWRHVCEVSGTGQYPASCFAYSTTMTKSPCGGNIPVSDNKQMTADKTIAKSTRPVNRQEFQTTSPLTGRVVRGQWTNTLQRQRKDQSSMTSPGETSSTCWCLRCTMGLGCVQVW</sequence>
<proteinExistence type="predicted"/>
<dbReference type="EMBL" id="JACVVK020000297">
    <property type="protein sequence ID" value="KAK7479677.1"/>
    <property type="molecule type" value="Genomic_DNA"/>
</dbReference>